<sequence length="42" mass="4985">MNLNMRCNAGHAFPCLIARRPDKTRRRRHPALPFDQKLQLIQ</sequence>
<name>A9MKY1_SALAR</name>
<organism evidence="1 2">
    <name type="scientific">Salmonella arizonae (strain ATCC BAA-731 / CDC346-86 / RSK2980)</name>
    <dbReference type="NCBI Taxonomy" id="41514"/>
    <lineage>
        <taxon>Bacteria</taxon>
        <taxon>Pseudomonadati</taxon>
        <taxon>Pseudomonadota</taxon>
        <taxon>Gammaproteobacteria</taxon>
        <taxon>Enterobacterales</taxon>
        <taxon>Enterobacteriaceae</taxon>
        <taxon>Salmonella</taxon>
    </lineage>
</organism>
<protein>
    <submittedName>
        <fullName evidence="1">Uncharacterized protein</fullName>
    </submittedName>
</protein>
<evidence type="ECO:0000313" key="2">
    <source>
        <dbReference type="Proteomes" id="UP000002084"/>
    </source>
</evidence>
<dbReference type="KEGG" id="ses:SARI_00777"/>
<accession>A9MKY1</accession>
<dbReference type="EMBL" id="CP000880">
    <property type="protein sequence ID" value="ABX20697.1"/>
    <property type="molecule type" value="Genomic_DNA"/>
</dbReference>
<dbReference type="Proteomes" id="UP000002084">
    <property type="component" value="Chromosome"/>
</dbReference>
<dbReference type="AlphaFoldDB" id="A9MKY1"/>
<dbReference type="HOGENOM" id="CLU_3257474_0_0_6"/>
<keyword evidence="2" id="KW-1185">Reference proteome</keyword>
<evidence type="ECO:0000313" key="1">
    <source>
        <dbReference type="EMBL" id="ABX20697.1"/>
    </source>
</evidence>
<reference evidence="1 2" key="1">
    <citation type="submission" date="2007-11" db="EMBL/GenBank/DDBJ databases">
        <authorList>
            <consortium name="The Salmonella enterica serovar Arizonae Genome Sequencing Project"/>
            <person name="McClelland M."/>
            <person name="Sanderson E.K."/>
            <person name="Porwollik S."/>
            <person name="Spieth J."/>
            <person name="Clifton W.S."/>
            <person name="Fulton R."/>
            <person name="Chunyan W."/>
            <person name="Wollam A."/>
            <person name="Shah N."/>
            <person name="Pepin K."/>
            <person name="Bhonagiri V."/>
            <person name="Nash W."/>
            <person name="Johnson M."/>
            <person name="Thiruvilangam P."/>
            <person name="Wilson R."/>
        </authorList>
    </citation>
    <scope>NUCLEOTIDE SEQUENCE [LARGE SCALE GENOMIC DNA]</scope>
    <source>
        <strain evidence="2">ATCC BAA-731 / CDC346-86 / RSK2980</strain>
    </source>
</reference>
<gene>
    <name evidence="1" type="ordered locus">SARI_00777</name>
</gene>
<proteinExistence type="predicted"/>